<dbReference type="EMBL" id="JARXRM010000019">
    <property type="protein sequence ID" value="MDH5822287.1"/>
    <property type="molecule type" value="Genomic_DNA"/>
</dbReference>
<proteinExistence type="predicted"/>
<organism evidence="2 3">
    <name type="scientific">Luteimonas endophytica</name>
    <dbReference type="NCBI Taxonomy" id="3042023"/>
    <lineage>
        <taxon>Bacteria</taxon>
        <taxon>Pseudomonadati</taxon>
        <taxon>Pseudomonadota</taxon>
        <taxon>Gammaproteobacteria</taxon>
        <taxon>Lysobacterales</taxon>
        <taxon>Lysobacteraceae</taxon>
        <taxon>Luteimonas</taxon>
    </lineage>
</organism>
<feature type="signal peptide" evidence="1">
    <location>
        <begin position="1"/>
        <end position="20"/>
    </location>
</feature>
<reference evidence="2 3" key="1">
    <citation type="submission" date="2023-04" db="EMBL/GenBank/DDBJ databases">
        <title>Luteimonas endophyticus RD2P54.</title>
        <authorList>
            <person name="Sun J.-Q."/>
        </authorList>
    </citation>
    <scope>NUCLEOTIDE SEQUENCE [LARGE SCALE GENOMIC DNA]</scope>
    <source>
        <strain evidence="2 3">RD2P54</strain>
    </source>
</reference>
<feature type="chain" id="PRO_5045804117" description="Peptidase M1 membrane alanine aminopeptidase domain-containing protein" evidence="1">
    <location>
        <begin position="21"/>
        <end position="435"/>
    </location>
</feature>
<dbReference type="SUPFAM" id="SSF55486">
    <property type="entry name" value="Metalloproteases ('zincins'), catalytic domain"/>
    <property type="match status" value="1"/>
</dbReference>
<evidence type="ECO:0000256" key="1">
    <source>
        <dbReference type="SAM" id="SignalP"/>
    </source>
</evidence>
<keyword evidence="3" id="KW-1185">Reference proteome</keyword>
<gene>
    <name evidence="2" type="ORF">QFW77_04690</name>
</gene>
<evidence type="ECO:0008006" key="4">
    <source>
        <dbReference type="Google" id="ProtNLM"/>
    </source>
</evidence>
<dbReference type="RefSeq" id="WP_280573155.1">
    <property type="nucleotide sequence ID" value="NZ_JARXRM010000019.1"/>
</dbReference>
<dbReference type="Gene3D" id="1.10.390.10">
    <property type="entry name" value="Neutral Protease Domain 2"/>
    <property type="match status" value="1"/>
</dbReference>
<evidence type="ECO:0000313" key="2">
    <source>
        <dbReference type="EMBL" id="MDH5822287.1"/>
    </source>
</evidence>
<sequence length="435" mass="46197">MRSWGILLAALALVAGPARADTAADEAAPAHYDLQARIGADGTLDAKVAIELAAGAADGPVSFLLAERFQIERTDAGTGGTVAIAATDQPIAGLQKITARFAGPGPARLELDYSGPLAGGENGVAAFAQDRIELSVDNMWFPVREDIGLQFTVDATFQGIPADYVAVSQGEVTRAEDGAVRVVRSRTDVDLPLIAAPGLRRELLSGAEFHAADPEGVVASLFRKHAAQAGEFFQDWFGPLRVPFRIVVLSREQTMGYVRSGYMVLSDGGAAGRESAKQDFPEANPAKHIAHEFAHAWWSPADPLTEHYWLSESVAEYAAIRYVEATFGIADAQRLVDRLRERGDAAGPVIGHGRPSGDQLYRRGPLLLFELEEAVGRAALDRTLATLGRDPPRETAQFLAALAAEAGADAAAAFDAALRRDGPLTAEHEAGEDTP</sequence>
<keyword evidence="1" id="KW-0732">Signal</keyword>
<name>A0ABT6J623_9GAMM</name>
<dbReference type="Proteomes" id="UP001156940">
    <property type="component" value="Unassembled WGS sequence"/>
</dbReference>
<protein>
    <recommendedName>
        <fullName evidence="4">Peptidase M1 membrane alanine aminopeptidase domain-containing protein</fullName>
    </recommendedName>
</protein>
<evidence type="ECO:0000313" key="3">
    <source>
        <dbReference type="Proteomes" id="UP001156940"/>
    </source>
</evidence>
<dbReference type="InterPro" id="IPR027268">
    <property type="entry name" value="Peptidase_M4/M1_CTD_sf"/>
</dbReference>
<comment type="caution">
    <text evidence="2">The sequence shown here is derived from an EMBL/GenBank/DDBJ whole genome shotgun (WGS) entry which is preliminary data.</text>
</comment>
<accession>A0ABT6J623</accession>